<keyword evidence="7" id="KW-0001">2Fe-2S</keyword>
<evidence type="ECO:0000256" key="8">
    <source>
        <dbReference type="ARBA" id="ARBA00022723"/>
    </source>
</evidence>
<evidence type="ECO:0000256" key="3">
    <source>
        <dbReference type="ARBA" id="ARBA00004866"/>
    </source>
</evidence>
<keyword evidence="10" id="KW-0408">Iron</keyword>
<gene>
    <name evidence="15" type="ORF">N0V83_002060</name>
</gene>
<comment type="caution">
    <text evidence="15">The sequence shown here is derived from an EMBL/GenBank/DDBJ whole genome shotgun (WGS) entry which is preliminary data.</text>
</comment>
<evidence type="ECO:0000259" key="14">
    <source>
        <dbReference type="PROSITE" id="PS51296"/>
    </source>
</evidence>
<dbReference type="CDD" id="cd03469">
    <property type="entry name" value="Rieske_RO_Alpha_N"/>
    <property type="match status" value="1"/>
</dbReference>
<comment type="cofactor">
    <cofactor evidence="1">
        <name>Fe cation</name>
        <dbReference type="ChEBI" id="CHEBI:24875"/>
    </cofactor>
</comment>
<dbReference type="InterPro" id="IPR015881">
    <property type="entry name" value="ARHD_Rieske_2Fe_2S"/>
</dbReference>
<dbReference type="Gene3D" id="3.90.380.10">
    <property type="entry name" value="Naphthalene 1,2-dioxygenase Alpha Subunit, Chain A, domain 1"/>
    <property type="match status" value="2"/>
</dbReference>
<dbReference type="InterPro" id="IPR036922">
    <property type="entry name" value="Rieske_2Fe-2S_sf"/>
</dbReference>
<evidence type="ECO:0000256" key="6">
    <source>
        <dbReference type="ARBA" id="ARBA00014931"/>
    </source>
</evidence>
<dbReference type="EC" id="1.14.15.7" evidence="5"/>
<evidence type="ECO:0000256" key="11">
    <source>
        <dbReference type="ARBA" id="ARBA00023014"/>
    </source>
</evidence>
<dbReference type="InterPro" id="IPR017941">
    <property type="entry name" value="Rieske_2Fe-2S"/>
</dbReference>
<organism evidence="15 16">
    <name type="scientific">Neocucurbitaria cava</name>
    <dbReference type="NCBI Taxonomy" id="798079"/>
    <lineage>
        <taxon>Eukaryota</taxon>
        <taxon>Fungi</taxon>
        <taxon>Dikarya</taxon>
        <taxon>Ascomycota</taxon>
        <taxon>Pezizomycotina</taxon>
        <taxon>Dothideomycetes</taxon>
        <taxon>Pleosporomycetidae</taxon>
        <taxon>Pleosporales</taxon>
        <taxon>Pleosporineae</taxon>
        <taxon>Cucurbitariaceae</taxon>
        <taxon>Neocucurbitaria</taxon>
    </lineage>
</organism>
<dbReference type="SUPFAM" id="SSF55961">
    <property type="entry name" value="Bet v1-like"/>
    <property type="match status" value="1"/>
</dbReference>
<dbReference type="GO" id="GO:0005506">
    <property type="term" value="F:iron ion binding"/>
    <property type="evidence" value="ECO:0007669"/>
    <property type="project" value="InterPro"/>
</dbReference>
<dbReference type="Proteomes" id="UP001140560">
    <property type="component" value="Unassembled WGS sequence"/>
</dbReference>
<dbReference type="Gene3D" id="2.102.10.10">
    <property type="entry name" value="Rieske [2Fe-2S] iron-sulphur domain"/>
    <property type="match status" value="1"/>
</dbReference>
<evidence type="ECO:0000256" key="5">
    <source>
        <dbReference type="ARBA" id="ARBA00012763"/>
    </source>
</evidence>
<dbReference type="PANTHER" id="PTHR43756">
    <property type="entry name" value="CHOLINE MONOOXYGENASE, CHLOROPLASTIC"/>
    <property type="match status" value="1"/>
</dbReference>
<dbReference type="OrthoDB" id="426882at2759"/>
<proteinExistence type="inferred from homology"/>
<protein>
    <recommendedName>
        <fullName evidence="6">Choline monooxygenase, chloroplastic</fullName>
        <ecNumber evidence="5">1.14.15.7</ecNumber>
    </recommendedName>
</protein>
<evidence type="ECO:0000256" key="1">
    <source>
        <dbReference type="ARBA" id="ARBA00001962"/>
    </source>
</evidence>
<feature type="domain" description="Rieske" evidence="14">
    <location>
        <begin position="47"/>
        <end position="145"/>
    </location>
</feature>
<dbReference type="GO" id="GO:0051537">
    <property type="term" value="F:2 iron, 2 sulfur cluster binding"/>
    <property type="evidence" value="ECO:0007669"/>
    <property type="project" value="UniProtKB-KW"/>
</dbReference>
<comment type="function">
    <text evidence="2">Catalyzes the first step of the osmoprotectant glycine betaine synthesis.</text>
</comment>
<dbReference type="PRINTS" id="PR00090">
    <property type="entry name" value="RNGDIOXGNASE"/>
</dbReference>
<dbReference type="InterPro" id="IPR001663">
    <property type="entry name" value="Rng_hydr_dOase-A"/>
</dbReference>
<dbReference type="EMBL" id="JAPEUY010000003">
    <property type="protein sequence ID" value="KAJ4374981.1"/>
    <property type="molecule type" value="Genomic_DNA"/>
</dbReference>
<dbReference type="PROSITE" id="PS00570">
    <property type="entry name" value="RING_HYDROXYL_ALPHA"/>
    <property type="match status" value="1"/>
</dbReference>
<evidence type="ECO:0000256" key="2">
    <source>
        <dbReference type="ARBA" id="ARBA00002149"/>
    </source>
</evidence>
<dbReference type="CDD" id="cd00680">
    <property type="entry name" value="RHO_alpha_C"/>
    <property type="match status" value="1"/>
</dbReference>
<evidence type="ECO:0000256" key="7">
    <source>
        <dbReference type="ARBA" id="ARBA00022714"/>
    </source>
</evidence>
<dbReference type="Pfam" id="PF00355">
    <property type="entry name" value="Rieske"/>
    <property type="match status" value="1"/>
</dbReference>
<evidence type="ECO:0000256" key="10">
    <source>
        <dbReference type="ARBA" id="ARBA00023004"/>
    </source>
</evidence>
<comment type="similarity">
    <text evidence="4">Belongs to the choline monooxygenase family.</text>
</comment>
<dbReference type="GO" id="GO:0019133">
    <property type="term" value="F:choline monooxygenase activity"/>
    <property type="evidence" value="ECO:0007669"/>
    <property type="project" value="UniProtKB-EC"/>
</dbReference>
<comment type="pathway">
    <text evidence="3">Amine and polyamine biosynthesis; betaine biosynthesis via choline pathway; betaine aldehyde from choline (monooxygenase route): step 1/1.</text>
</comment>
<reference evidence="15" key="1">
    <citation type="submission" date="2022-10" db="EMBL/GenBank/DDBJ databases">
        <title>Tapping the CABI collections for fungal endophytes: first genome assemblies for Collariella, Neodidymelliopsis, Ascochyta clinopodiicola, Didymella pomorum, Didymosphaeria variabile, Neocosmospora piperis and Neocucurbitaria cava.</title>
        <authorList>
            <person name="Hill R."/>
        </authorList>
    </citation>
    <scope>NUCLEOTIDE SEQUENCE</scope>
    <source>
        <strain evidence="15">IMI 356814</strain>
    </source>
</reference>
<sequence>MTSYLKSFLGYDNEPPEKRTQQGLPALWYHSPELYQLERRAIFSKKWMLITHKNRFADSGDYLRYTQAGYSFFLCQDKQGKISGFHNLCRHRGFPLIHDDSGNAKILSCQYHGWSYGIDGKLAKAPHFEDIPDFQKSENGLMPVHVHIDRLGFVWVNLDAAKVPTTSWDEQFPNADTQKRYEPFDLSEYAYDHSWDQQADCNWKILADNYNECLHCRTAHPDTRPLVQVHAYKVEPEAGALKHFNKRQENGLNDGKIQIASTYYFPNACMTYEVYRHKNASDKDFEEIDGFFKRVLGEDKWLCNHTQASLSAGVYVSGRLHSEYESGPLYFQELVKAAVLEHSKEEKKLGKEIWPAAQTVTGDKVTKELEFCSGLACDPKKQEVLSW</sequence>
<keyword evidence="12" id="KW-0520">NAD</keyword>
<keyword evidence="16" id="KW-1185">Reference proteome</keyword>
<accession>A0A9W8YEJ7</accession>
<comment type="catalytic activity">
    <reaction evidence="13">
        <text>choline + 2 reduced [2Fe-2S]-[ferredoxin] + O2 + 2 H(+) = betaine aldehyde hydrate + 2 oxidized [2Fe-2S]-[ferredoxin] + H2O</text>
        <dbReference type="Rhea" id="RHEA:17769"/>
        <dbReference type="Rhea" id="RHEA-COMP:10000"/>
        <dbReference type="Rhea" id="RHEA-COMP:10001"/>
        <dbReference type="ChEBI" id="CHEBI:15354"/>
        <dbReference type="ChEBI" id="CHEBI:15377"/>
        <dbReference type="ChEBI" id="CHEBI:15378"/>
        <dbReference type="ChEBI" id="CHEBI:15379"/>
        <dbReference type="ChEBI" id="CHEBI:15870"/>
        <dbReference type="ChEBI" id="CHEBI:33737"/>
        <dbReference type="ChEBI" id="CHEBI:33738"/>
        <dbReference type="EC" id="1.14.15.7"/>
    </reaction>
</comment>
<evidence type="ECO:0000256" key="12">
    <source>
        <dbReference type="ARBA" id="ARBA00023027"/>
    </source>
</evidence>
<evidence type="ECO:0000313" key="16">
    <source>
        <dbReference type="Proteomes" id="UP001140560"/>
    </source>
</evidence>
<keyword evidence="9" id="KW-0560">Oxidoreductase</keyword>
<evidence type="ECO:0000256" key="9">
    <source>
        <dbReference type="ARBA" id="ARBA00023002"/>
    </source>
</evidence>
<evidence type="ECO:0000256" key="4">
    <source>
        <dbReference type="ARBA" id="ARBA00010848"/>
    </source>
</evidence>
<keyword evidence="11" id="KW-0411">Iron-sulfur</keyword>
<dbReference type="PANTHER" id="PTHR43756:SF5">
    <property type="entry name" value="CHOLINE MONOOXYGENASE, CHLOROPLASTIC"/>
    <property type="match status" value="1"/>
</dbReference>
<dbReference type="AlphaFoldDB" id="A0A9W8YEJ7"/>
<evidence type="ECO:0000313" key="15">
    <source>
        <dbReference type="EMBL" id="KAJ4374981.1"/>
    </source>
</evidence>
<evidence type="ECO:0000256" key="13">
    <source>
        <dbReference type="ARBA" id="ARBA00049097"/>
    </source>
</evidence>
<dbReference type="InterPro" id="IPR015879">
    <property type="entry name" value="Ring_hydroxy_dOase_asu_C_dom"/>
</dbReference>
<keyword evidence="8" id="KW-0479">Metal-binding</keyword>
<dbReference type="Pfam" id="PF00848">
    <property type="entry name" value="Ring_hydroxyl_A"/>
    <property type="match status" value="1"/>
</dbReference>
<name>A0A9W8YEJ7_9PLEO</name>
<dbReference type="PROSITE" id="PS51296">
    <property type="entry name" value="RIESKE"/>
    <property type="match status" value="1"/>
</dbReference>
<dbReference type="SUPFAM" id="SSF50022">
    <property type="entry name" value="ISP domain"/>
    <property type="match status" value="1"/>
</dbReference>